<gene>
    <name evidence="11" type="ORF">N0V93_004752</name>
</gene>
<name>A0A9W8YVA0_9PEZI</name>
<feature type="region of interest" description="Disordered" evidence="9">
    <location>
        <begin position="1"/>
        <end position="73"/>
    </location>
</feature>
<evidence type="ECO:0000259" key="10">
    <source>
        <dbReference type="PROSITE" id="PS50157"/>
    </source>
</evidence>
<keyword evidence="6" id="KW-0804">Transcription</keyword>
<evidence type="ECO:0000256" key="7">
    <source>
        <dbReference type="ARBA" id="ARBA00023242"/>
    </source>
</evidence>
<evidence type="ECO:0000256" key="1">
    <source>
        <dbReference type="ARBA" id="ARBA00004123"/>
    </source>
</evidence>
<dbReference type="GO" id="GO:0005634">
    <property type="term" value="C:nucleus"/>
    <property type="evidence" value="ECO:0007669"/>
    <property type="project" value="UniProtKB-SubCell"/>
</dbReference>
<keyword evidence="5" id="KW-0805">Transcription regulation</keyword>
<feature type="domain" description="C2H2-type" evidence="10">
    <location>
        <begin position="167"/>
        <end position="198"/>
    </location>
</feature>
<keyword evidence="3 8" id="KW-0863">Zinc-finger</keyword>
<dbReference type="SMART" id="SM00355">
    <property type="entry name" value="ZnF_C2H2"/>
    <property type="match status" value="10"/>
</dbReference>
<evidence type="ECO:0000313" key="12">
    <source>
        <dbReference type="Proteomes" id="UP001140453"/>
    </source>
</evidence>
<keyword evidence="4" id="KW-0862">Zinc</keyword>
<feature type="domain" description="C2H2-type" evidence="10">
    <location>
        <begin position="199"/>
        <end position="229"/>
    </location>
</feature>
<dbReference type="InterPro" id="IPR051061">
    <property type="entry name" value="Zinc_finger_trans_reg"/>
</dbReference>
<dbReference type="EMBL" id="JAPEVB010000003">
    <property type="protein sequence ID" value="KAJ4391137.1"/>
    <property type="molecule type" value="Genomic_DNA"/>
</dbReference>
<evidence type="ECO:0000256" key="5">
    <source>
        <dbReference type="ARBA" id="ARBA00023015"/>
    </source>
</evidence>
<dbReference type="Pfam" id="PF13912">
    <property type="entry name" value="zf-C2H2_6"/>
    <property type="match status" value="1"/>
</dbReference>
<evidence type="ECO:0000256" key="8">
    <source>
        <dbReference type="PROSITE-ProRule" id="PRU00042"/>
    </source>
</evidence>
<feature type="compositionally biased region" description="Polar residues" evidence="9">
    <location>
        <begin position="47"/>
        <end position="66"/>
    </location>
</feature>
<dbReference type="PANTHER" id="PTHR46179">
    <property type="entry name" value="ZINC FINGER PROTEIN"/>
    <property type="match status" value="1"/>
</dbReference>
<feature type="region of interest" description="Disordered" evidence="9">
    <location>
        <begin position="437"/>
        <end position="460"/>
    </location>
</feature>
<keyword evidence="12" id="KW-1185">Reference proteome</keyword>
<feature type="domain" description="C2H2-type" evidence="10">
    <location>
        <begin position="108"/>
        <end position="138"/>
    </location>
</feature>
<dbReference type="Proteomes" id="UP001140453">
    <property type="component" value="Unassembled WGS sequence"/>
</dbReference>
<keyword evidence="2" id="KW-0479">Metal-binding</keyword>
<dbReference type="Gene3D" id="3.30.160.60">
    <property type="entry name" value="Classic Zinc Finger"/>
    <property type="match status" value="7"/>
</dbReference>
<dbReference type="PANTHER" id="PTHR46179:SF13">
    <property type="entry name" value="C2H2-TYPE DOMAIN-CONTAINING PROTEIN"/>
    <property type="match status" value="1"/>
</dbReference>
<evidence type="ECO:0000256" key="3">
    <source>
        <dbReference type="ARBA" id="ARBA00022771"/>
    </source>
</evidence>
<dbReference type="GO" id="GO:0006357">
    <property type="term" value="P:regulation of transcription by RNA polymerase II"/>
    <property type="evidence" value="ECO:0007669"/>
    <property type="project" value="TreeGrafter"/>
</dbReference>
<feature type="domain" description="C2H2-type" evidence="10">
    <location>
        <begin position="139"/>
        <end position="166"/>
    </location>
</feature>
<dbReference type="GO" id="GO:0008270">
    <property type="term" value="F:zinc ion binding"/>
    <property type="evidence" value="ECO:0007669"/>
    <property type="project" value="UniProtKB-KW"/>
</dbReference>
<dbReference type="PROSITE" id="PS50157">
    <property type="entry name" value="ZINC_FINGER_C2H2_2"/>
    <property type="match status" value="6"/>
</dbReference>
<dbReference type="OrthoDB" id="4748970at2759"/>
<organism evidence="11 12">
    <name type="scientific">Gnomoniopsis smithogilvyi</name>
    <dbReference type="NCBI Taxonomy" id="1191159"/>
    <lineage>
        <taxon>Eukaryota</taxon>
        <taxon>Fungi</taxon>
        <taxon>Dikarya</taxon>
        <taxon>Ascomycota</taxon>
        <taxon>Pezizomycotina</taxon>
        <taxon>Sordariomycetes</taxon>
        <taxon>Sordariomycetidae</taxon>
        <taxon>Diaporthales</taxon>
        <taxon>Gnomoniaceae</taxon>
        <taxon>Gnomoniopsis</taxon>
    </lineage>
</organism>
<feature type="domain" description="C2H2-type" evidence="10">
    <location>
        <begin position="78"/>
        <end position="107"/>
    </location>
</feature>
<feature type="domain" description="C2H2-type" evidence="10">
    <location>
        <begin position="303"/>
        <end position="333"/>
    </location>
</feature>
<keyword evidence="7" id="KW-0539">Nucleus</keyword>
<evidence type="ECO:0000313" key="11">
    <source>
        <dbReference type="EMBL" id="KAJ4391137.1"/>
    </source>
</evidence>
<reference evidence="11" key="1">
    <citation type="submission" date="2022-10" db="EMBL/GenBank/DDBJ databases">
        <title>Tapping the CABI collections for fungal endophytes: first genome assemblies for Collariella, Neodidymelliopsis, Ascochyta clinopodiicola, Didymella pomorum, Didymosphaeria variabile, Neocosmospora piperis and Neocucurbitaria cava.</title>
        <authorList>
            <person name="Hill R."/>
        </authorList>
    </citation>
    <scope>NUCLEOTIDE SEQUENCE</scope>
    <source>
        <strain evidence="11">IMI 355082</strain>
    </source>
</reference>
<feature type="compositionally biased region" description="Polar residues" evidence="9">
    <location>
        <begin position="444"/>
        <end position="454"/>
    </location>
</feature>
<dbReference type="AlphaFoldDB" id="A0A9W8YVA0"/>
<sequence length="494" mass="55812">MTKRKLVAGGANGRTAQKKAKLPNIGDDLAEEDTTSVFSDDTRHTNESQPDAQTPPTIVTETSNATGRAKRPSDMKTIACTYPLCSKMFNRQARLEAHMRSHTGERPFKCTYEGCEKAYPDKKYLNSHVHSAHLKTPKFVCQQCGKGFATGQRLERHGLVHQGEERYRCRDYPPCNETFRKHKTLQRHILKEHLGKKPFICEAKDCDESYATLNALKAHTQREHGEDKFVCGPCSDAVMKDPSLKDKLEVGFTTKVLLEQHIRREHVNCVFCGDGVPFSGQYELEQHIHIYHLGQTVKDRKTVACEFEGCDKRFVKRSNMKSHYRSAHEGLRFICGKVDTSQFHGAEGWDWKKEGCGAAFTTKVGAQEHALYVHLGFQRPTYEPSQQVTRSKKVYSFLDEVSGVTDFERRPVVCTVDGCPARFSRWADLKKHMDAGHPAATASAEASQLPQTQDAAGLEDQQDEVYGQDWAEEEMNVMQLVDLNDAIDPELLKV</sequence>
<comment type="subcellular location">
    <subcellularLocation>
        <location evidence="1">Nucleus</location>
    </subcellularLocation>
</comment>
<dbReference type="SUPFAM" id="SSF57667">
    <property type="entry name" value="beta-beta-alpha zinc fingers"/>
    <property type="match status" value="4"/>
</dbReference>
<dbReference type="InterPro" id="IPR036236">
    <property type="entry name" value="Znf_C2H2_sf"/>
</dbReference>
<dbReference type="InterPro" id="IPR013087">
    <property type="entry name" value="Znf_C2H2_type"/>
</dbReference>
<evidence type="ECO:0000256" key="9">
    <source>
        <dbReference type="SAM" id="MobiDB-lite"/>
    </source>
</evidence>
<dbReference type="PROSITE" id="PS00028">
    <property type="entry name" value="ZINC_FINGER_C2H2_1"/>
    <property type="match status" value="5"/>
</dbReference>
<dbReference type="Pfam" id="PF00096">
    <property type="entry name" value="zf-C2H2"/>
    <property type="match status" value="3"/>
</dbReference>
<protein>
    <recommendedName>
        <fullName evidence="10">C2H2-type domain-containing protein</fullName>
    </recommendedName>
</protein>
<evidence type="ECO:0000256" key="2">
    <source>
        <dbReference type="ARBA" id="ARBA00022723"/>
    </source>
</evidence>
<evidence type="ECO:0000256" key="6">
    <source>
        <dbReference type="ARBA" id="ARBA00023163"/>
    </source>
</evidence>
<evidence type="ECO:0000256" key="4">
    <source>
        <dbReference type="ARBA" id="ARBA00022833"/>
    </source>
</evidence>
<accession>A0A9W8YVA0</accession>
<proteinExistence type="predicted"/>
<comment type="caution">
    <text evidence="11">The sequence shown here is derived from an EMBL/GenBank/DDBJ whole genome shotgun (WGS) entry which is preliminary data.</text>
</comment>